<dbReference type="Gene3D" id="2.20.20.130">
    <property type="match status" value="1"/>
</dbReference>
<organism evidence="9 10">
    <name type="scientific">Terrimonas rubra</name>
    <dbReference type="NCBI Taxonomy" id="1035890"/>
    <lineage>
        <taxon>Bacteria</taxon>
        <taxon>Pseudomonadati</taxon>
        <taxon>Bacteroidota</taxon>
        <taxon>Chitinophagia</taxon>
        <taxon>Chitinophagales</taxon>
        <taxon>Chitinophagaceae</taxon>
        <taxon>Terrimonas</taxon>
    </lineage>
</organism>
<dbReference type="InterPro" id="IPR012944">
    <property type="entry name" value="SusD_RagB_dom"/>
</dbReference>
<feature type="domain" description="RagB/SusD" evidence="7">
    <location>
        <begin position="324"/>
        <end position="471"/>
    </location>
</feature>
<feature type="chain" id="PRO_5047109558" evidence="6">
    <location>
        <begin position="21"/>
        <end position="475"/>
    </location>
</feature>
<comment type="subcellular location">
    <subcellularLocation>
        <location evidence="1">Cell outer membrane</location>
    </subcellularLocation>
</comment>
<feature type="domain" description="SusD-like N-terminal" evidence="8">
    <location>
        <begin position="42"/>
        <end position="233"/>
    </location>
</feature>
<evidence type="ECO:0000256" key="6">
    <source>
        <dbReference type="SAM" id="SignalP"/>
    </source>
</evidence>
<protein>
    <submittedName>
        <fullName evidence="9">RagB/SusD family nutrient uptake outer membrane protein</fullName>
    </submittedName>
</protein>
<dbReference type="SUPFAM" id="SSF48452">
    <property type="entry name" value="TPR-like"/>
    <property type="match status" value="1"/>
</dbReference>
<evidence type="ECO:0000313" key="10">
    <source>
        <dbReference type="Proteomes" id="UP001597511"/>
    </source>
</evidence>
<dbReference type="EMBL" id="JBHUOZ010000003">
    <property type="protein sequence ID" value="MFD2920611.1"/>
    <property type="molecule type" value="Genomic_DNA"/>
</dbReference>
<evidence type="ECO:0000256" key="1">
    <source>
        <dbReference type="ARBA" id="ARBA00004442"/>
    </source>
</evidence>
<comment type="caution">
    <text evidence="9">The sequence shown here is derived from an EMBL/GenBank/DDBJ whole genome shotgun (WGS) entry which is preliminary data.</text>
</comment>
<comment type="similarity">
    <text evidence="2">Belongs to the SusD family.</text>
</comment>
<keyword evidence="3 6" id="KW-0732">Signal</keyword>
<feature type="signal peptide" evidence="6">
    <location>
        <begin position="1"/>
        <end position="20"/>
    </location>
</feature>
<dbReference type="RefSeq" id="WP_386099301.1">
    <property type="nucleotide sequence ID" value="NZ_JBHUOZ010000003.1"/>
</dbReference>
<proteinExistence type="inferred from homology"/>
<evidence type="ECO:0000259" key="8">
    <source>
        <dbReference type="Pfam" id="PF14322"/>
    </source>
</evidence>
<dbReference type="CDD" id="cd08977">
    <property type="entry name" value="SusD"/>
    <property type="match status" value="1"/>
</dbReference>
<keyword evidence="5" id="KW-0998">Cell outer membrane</keyword>
<reference evidence="10" key="1">
    <citation type="journal article" date="2019" name="Int. J. Syst. Evol. Microbiol.">
        <title>The Global Catalogue of Microorganisms (GCM) 10K type strain sequencing project: providing services to taxonomists for standard genome sequencing and annotation.</title>
        <authorList>
            <consortium name="The Broad Institute Genomics Platform"/>
            <consortium name="The Broad Institute Genome Sequencing Center for Infectious Disease"/>
            <person name="Wu L."/>
            <person name="Ma J."/>
        </authorList>
    </citation>
    <scope>NUCLEOTIDE SEQUENCE [LARGE SCALE GENOMIC DNA]</scope>
    <source>
        <strain evidence="10">KCTC 23299</strain>
    </source>
</reference>
<evidence type="ECO:0000256" key="5">
    <source>
        <dbReference type="ARBA" id="ARBA00023237"/>
    </source>
</evidence>
<evidence type="ECO:0000313" key="9">
    <source>
        <dbReference type="EMBL" id="MFD2920611.1"/>
    </source>
</evidence>
<accession>A0ABW6A7L0</accession>
<name>A0ABW6A7L0_9BACT</name>
<keyword evidence="10" id="KW-1185">Reference proteome</keyword>
<dbReference type="InterPro" id="IPR011990">
    <property type="entry name" value="TPR-like_helical_dom_sf"/>
</dbReference>
<keyword evidence="4" id="KW-0472">Membrane</keyword>
<dbReference type="Pfam" id="PF07980">
    <property type="entry name" value="SusD_RagB"/>
    <property type="match status" value="1"/>
</dbReference>
<dbReference type="PROSITE" id="PS51257">
    <property type="entry name" value="PROKAR_LIPOPROTEIN"/>
    <property type="match status" value="1"/>
</dbReference>
<gene>
    <name evidence="9" type="ORF">ACFS6H_12865</name>
</gene>
<dbReference type="Gene3D" id="1.25.40.390">
    <property type="match status" value="1"/>
</dbReference>
<sequence length="475" mass="53304">MKLKLYIFLLLALPALISCKKYFEVDNSDRQTIPNTFSTIEGFRASINGTYAKMYNYYLNSFYLYPEVAGNMVDLVKTGNGTMKPQHDFLSDPEEEVGAVGYIWRYAFETIANANNILEYAPAFIEKNPASKAETELIQAQALFVRALSHFDLCRVYAQPYNYTADASHLGVPVVLINPAPEDPVARQTVKVVYAQIIKDLKDAETLFGNSAAANPYVASKKAVQALLARVYLYAEDWDNAITYSTEVINNSVLAYKEQYSAMFNNLIPGVEAIFRLSGQDKTDKRLGRVYAVNDPTYVPADTLMKLFNDPSDIRLGLFQANPANPARYLTRKWTIGVTYTPNNERYDPMVLRASEMYLIRAEAYAGKNRLTDCAADLKIIIARALDKQPADIILESDNKELLLKRIATERAKEFCFEGHNLFDIVRTKKSLVRGVTTTSATKTVNYPSDYFVLPIPQSEMDANAAMVGNPTVNN</sequence>
<dbReference type="Gene3D" id="1.25.40.900">
    <property type="match status" value="1"/>
</dbReference>
<dbReference type="Proteomes" id="UP001597511">
    <property type="component" value="Unassembled WGS sequence"/>
</dbReference>
<dbReference type="Pfam" id="PF14322">
    <property type="entry name" value="SusD-like_3"/>
    <property type="match status" value="1"/>
</dbReference>
<evidence type="ECO:0000256" key="4">
    <source>
        <dbReference type="ARBA" id="ARBA00023136"/>
    </source>
</evidence>
<evidence type="ECO:0000259" key="7">
    <source>
        <dbReference type="Pfam" id="PF07980"/>
    </source>
</evidence>
<evidence type="ECO:0000256" key="3">
    <source>
        <dbReference type="ARBA" id="ARBA00022729"/>
    </source>
</evidence>
<evidence type="ECO:0000256" key="2">
    <source>
        <dbReference type="ARBA" id="ARBA00006275"/>
    </source>
</evidence>
<dbReference type="InterPro" id="IPR033985">
    <property type="entry name" value="SusD-like_N"/>
</dbReference>